<reference evidence="1" key="1">
    <citation type="submission" date="2014-11" db="EMBL/GenBank/DDBJ databases">
        <authorList>
            <person name="Amaro Gonzalez C."/>
        </authorList>
    </citation>
    <scope>NUCLEOTIDE SEQUENCE</scope>
</reference>
<organism evidence="1">
    <name type="scientific">Anguilla anguilla</name>
    <name type="common">European freshwater eel</name>
    <name type="synonym">Muraena anguilla</name>
    <dbReference type="NCBI Taxonomy" id="7936"/>
    <lineage>
        <taxon>Eukaryota</taxon>
        <taxon>Metazoa</taxon>
        <taxon>Chordata</taxon>
        <taxon>Craniata</taxon>
        <taxon>Vertebrata</taxon>
        <taxon>Euteleostomi</taxon>
        <taxon>Actinopterygii</taxon>
        <taxon>Neopterygii</taxon>
        <taxon>Teleostei</taxon>
        <taxon>Anguilliformes</taxon>
        <taxon>Anguillidae</taxon>
        <taxon>Anguilla</taxon>
    </lineage>
</organism>
<protein>
    <submittedName>
        <fullName evidence="1">Uncharacterized protein</fullName>
    </submittedName>
</protein>
<dbReference type="EMBL" id="GBXM01084555">
    <property type="protein sequence ID" value="JAH24022.1"/>
    <property type="molecule type" value="Transcribed_RNA"/>
</dbReference>
<dbReference type="AlphaFoldDB" id="A0A0E9R5H6"/>
<reference evidence="1" key="2">
    <citation type="journal article" date="2015" name="Fish Shellfish Immunol.">
        <title>Early steps in the European eel (Anguilla anguilla)-Vibrio vulnificus interaction in the gills: Role of the RtxA13 toxin.</title>
        <authorList>
            <person name="Callol A."/>
            <person name="Pajuelo D."/>
            <person name="Ebbesson L."/>
            <person name="Teles M."/>
            <person name="MacKenzie S."/>
            <person name="Amaro C."/>
        </authorList>
    </citation>
    <scope>NUCLEOTIDE SEQUENCE</scope>
</reference>
<sequence length="29" mass="3298">MDTNLADITQLASELMQCFTMFEVFLTLA</sequence>
<evidence type="ECO:0000313" key="1">
    <source>
        <dbReference type="EMBL" id="JAH24022.1"/>
    </source>
</evidence>
<proteinExistence type="predicted"/>
<name>A0A0E9R5H6_ANGAN</name>
<accession>A0A0E9R5H6</accession>